<dbReference type="PROSITE" id="PS00108">
    <property type="entry name" value="PROTEIN_KINASE_ST"/>
    <property type="match status" value="1"/>
</dbReference>
<evidence type="ECO:0000256" key="6">
    <source>
        <dbReference type="PROSITE-ProRule" id="PRU10141"/>
    </source>
</evidence>
<keyword evidence="10" id="KW-1185">Reference proteome</keyword>
<evidence type="ECO:0000256" key="2">
    <source>
        <dbReference type="ARBA" id="ARBA00022618"/>
    </source>
</evidence>
<dbReference type="GO" id="GO:0005737">
    <property type="term" value="C:cytoplasm"/>
    <property type="evidence" value="ECO:0007669"/>
    <property type="project" value="TreeGrafter"/>
</dbReference>
<evidence type="ECO:0000256" key="3">
    <source>
        <dbReference type="ARBA" id="ARBA00022741"/>
    </source>
</evidence>
<name>A0A061J1G7_TRYRA</name>
<keyword evidence="4 6" id="KW-0067">ATP-binding</keyword>
<dbReference type="SUPFAM" id="SSF56112">
    <property type="entry name" value="Protein kinase-like (PK-like)"/>
    <property type="match status" value="1"/>
</dbReference>
<feature type="binding site" evidence="6">
    <location>
        <position position="36"/>
    </location>
    <ligand>
        <name>ATP</name>
        <dbReference type="ChEBI" id="CHEBI:30616"/>
    </ligand>
</feature>
<accession>A0A061J1G7</accession>
<dbReference type="InterPro" id="IPR050108">
    <property type="entry name" value="CDK"/>
</dbReference>
<dbReference type="GO" id="GO:0051301">
    <property type="term" value="P:cell division"/>
    <property type="evidence" value="ECO:0007669"/>
    <property type="project" value="UniProtKB-KW"/>
</dbReference>
<dbReference type="InterPro" id="IPR000719">
    <property type="entry name" value="Prot_kinase_dom"/>
</dbReference>
<gene>
    <name evidence="9" type="ORF">TRSC58_05220</name>
</gene>
<evidence type="ECO:0000256" key="7">
    <source>
        <dbReference type="RuleBase" id="RU000304"/>
    </source>
</evidence>
<dbReference type="InterPro" id="IPR017441">
    <property type="entry name" value="Protein_kinase_ATP_BS"/>
</dbReference>
<dbReference type="AlphaFoldDB" id="A0A061J1G7"/>
<evidence type="ECO:0000313" key="10">
    <source>
        <dbReference type="Proteomes" id="UP000031737"/>
    </source>
</evidence>
<dbReference type="CDD" id="cd07829">
    <property type="entry name" value="STKc_CDK_like"/>
    <property type="match status" value="1"/>
</dbReference>
<comment type="caution">
    <text evidence="9">The sequence shown here is derived from an EMBL/GenBank/DDBJ whole genome shotgun (WGS) entry which is preliminary data.</text>
</comment>
<dbReference type="GO" id="GO:0004693">
    <property type="term" value="F:cyclin-dependent protein serine/threonine kinase activity"/>
    <property type="evidence" value="ECO:0007669"/>
    <property type="project" value="TreeGrafter"/>
</dbReference>
<keyword evidence="2" id="KW-0132">Cell division</keyword>
<organism evidence="9 10">
    <name type="scientific">Trypanosoma rangeli SC58</name>
    <dbReference type="NCBI Taxonomy" id="429131"/>
    <lineage>
        <taxon>Eukaryota</taxon>
        <taxon>Discoba</taxon>
        <taxon>Euglenozoa</taxon>
        <taxon>Kinetoplastea</taxon>
        <taxon>Metakinetoplastina</taxon>
        <taxon>Trypanosomatida</taxon>
        <taxon>Trypanosomatidae</taxon>
        <taxon>Trypanosoma</taxon>
        <taxon>Herpetosoma</taxon>
    </lineage>
</organism>
<dbReference type="Proteomes" id="UP000031737">
    <property type="component" value="Unassembled WGS sequence"/>
</dbReference>
<comment type="similarity">
    <text evidence="1">Belongs to the protein kinase superfamily. CMGC Ser/Thr protein kinase family. CDC2/CDKX subfamily.</text>
</comment>
<keyword evidence="9" id="KW-0418">Kinase</keyword>
<dbReference type="PROSITE" id="PS00107">
    <property type="entry name" value="PROTEIN_KINASE_ATP"/>
    <property type="match status" value="1"/>
</dbReference>
<dbReference type="Gene3D" id="3.30.200.20">
    <property type="entry name" value="Phosphorylase Kinase, domain 1"/>
    <property type="match status" value="1"/>
</dbReference>
<evidence type="ECO:0000256" key="5">
    <source>
        <dbReference type="ARBA" id="ARBA00023306"/>
    </source>
</evidence>
<dbReference type="OrthoDB" id="276735at2759"/>
<dbReference type="PROSITE" id="PS50011">
    <property type="entry name" value="PROTEIN_KINASE_DOM"/>
    <property type="match status" value="1"/>
</dbReference>
<evidence type="ECO:0000256" key="4">
    <source>
        <dbReference type="ARBA" id="ARBA00022840"/>
    </source>
</evidence>
<keyword evidence="3 6" id="KW-0547">Nucleotide-binding</keyword>
<dbReference type="InterPro" id="IPR008271">
    <property type="entry name" value="Ser/Thr_kinase_AS"/>
</dbReference>
<dbReference type="EMBL" id="AUPL01005220">
    <property type="protein sequence ID" value="ESL07097.1"/>
    <property type="molecule type" value="Genomic_DNA"/>
</dbReference>
<protein>
    <submittedName>
        <fullName evidence="9">Protein kinase</fullName>
    </submittedName>
</protein>
<dbReference type="FunFam" id="3.30.200.20:FF:000144">
    <property type="entry name" value="Cyclin-dependent kinase 5"/>
    <property type="match status" value="1"/>
</dbReference>
<dbReference type="VEuPathDB" id="TriTrypDB:TRSC58_05220"/>
<dbReference type="Pfam" id="PF00069">
    <property type="entry name" value="Pkinase"/>
    <property type="match status" value="2"/>
</dbReference>
<keyword evidence="9" id="KW-0808">Transferase</keyword>
<dbReference type="PANTHER" id="PTHR24056">
    <property type="entry name" value="CELL DIVISION PROTEIN KINASE"/>
    <property type="match status" value="1"/>
</dbReference>
<evidence type="ECO:0000256" key="1">
    <source>
        <dbReference type="ARBA" id="ARBA00006485"/>
    </source>
</evidence>
<reference evidence="9" key="1">
    <citation type="submission" date="2013-07" db="EMBL/GenBank/DDBJ databases">
        <authorList>
            <person name="Stoco P.H."/>
            <person name="Wagner G."/>
            <person name="Gerber A."/>
            <person name="Zaha A."/>
            <person name="Thompson C."/>
            <person name="Bartholomeu D.C."/>
            <person name="Luckemeyer D.D."/>
            <person name="Bahia D."/>
            <person name="Loreto E."/>
            <person name="Prestes E.B."/>
            <person name="Lima F.M."/>
            <person name="Rodrigues-Luiz G."/>
            <person name="Vallejo G.A."/>
            <person name="Filho J.F."/>
            <person name="Monteiro K.M."/>
            <person name="Tyler K.M."/>
            <person name="de Almeida L.G."/>
            <person name="Ortiz M.F."/>
            <person name="Siervo M.A."/>
            <person name="de Moraes M.H."/>
            <person name="Cunha O.L."/>
            <person name="Mendonca-Neto R."/>
            <person name="Silva R."/>
            <person name="Teixeira S.M."/>
            <person name="Murta S.M."/>
            <person name="Sincero T.C."/>
            <person name="Mendes T.A."/>
            <person name="Urmenyi T.P."/>
            <person name="Silva V.G."/>
            <person name="da Rocha W.D."/>
            <person name="Andersson B."/>
            <person name="Romanha A.J."/>
            <person name="Steindel M."/>
            <person name="de Vasconcelos A.T."/>
            <person name="Grisard E.C."/>
        </authorList>
    </citation>
    <scope>NUCLEOTIDE SEQUENCE [LARGE SCALE GENOMIC DNA]</scope>
    <source>
        <strain evidence="9">SC58</strain>
    </source>
</reference>
<dbReference type="InterPro" id="IPR011009">
    <property type="entry name" value="Kinase-like_dom_sf"/>
</dbReference>
<proteinExistence type="inferred from homology"/>
<dbReference type="SMART" id="SM00220">
    <property type="entry name" value="S_TKc"/>
    <property type="match status" value="1"/>
</dbReference>
<keyword evidence="5" id="KW-0131">Cell cycle</keyword>
<evidence type="ECO:0000259" key="8">
    <source>
        <dbReference type="PROSITE" id="PS50011"/>
    </source>
</evidence>
<sequence>MSTVNRLRCLEKLGEGTYGVVFKAKENATGHIVALKRMVMSGDDEGAPATAIREVCLLKELKHNNIVALRDVLFDPPKVTLIFEYCQYDLKKYMEQHGSRKKVAVLQETRQIMKQMLLGLRYMHRRHVVHRDLKPENIFINIDRTAEGTGDGAVESDAAPALVKGATSPPAQAEVGGSGGKHLLTDGGVNKTTDTGDAAQLIVKLGDFGLARVENIPVKKYSHDVVSLWYRSPDVMMGTALYGFAVDMWSVGCIFAEMVTQKPLLNGRTEAEQLLKIFCLLGTPTPETWPSLPSYPKCRQMIDAMAKLARERAVAVGSNAKEQQHQLQQTNGSQAAQRCKEHPCDIGRRGGNIFVAGQHLSRPSNGANSSNSSGFQDVLRNDYNFPPELCFRRTLDDYVENSRFREIAGEEGVDLLRKLLCYEPSYRQTAHEALLHPFLKNVRVPAQRTVDVMCAMLKQTLEEHRLLDECGV</sequence>
<dbReference type="GO" id="GO:0005524">
    <property type="term" value="F:ATP binding"/>
    <property type="evidence" value="ECO:0007669"/>
    <property type="project" value="UniProtKB-UniRule"/>
</dbReference>
<feature type="domain" description="Protein kinase" evidence="8">
    <location>
        <begin position="7"/>
        <end position="439"/>
    </location>
</feature>
<dbReference type="Gene3D" id="1.10.510.10">
    <property type="entry name" value="Transferase(Phosphotransferase) domain 1"/>
    <property type="match status" value="3"/>
</dbReference>
<evidence type="ECO:0000313" key="9">
    <source>
        <dbReference type="EMBL" id="ESL07097.1"/>
    </source>
</evidence>
<dbReference type="PANTHER" id="PTHR24056:SF552">
    <property type="entry name" value="CELL DIVISION CONTROL PROTEIN 2 HOMOLOG 4"/>
    <property type="match status" value="1"/>
</dbReference>
<keyword evidence="7" id="KW-0723">Serine/threonine-protein kinase</keyword>
<dbReference type="GO" id="GO:0005634">
    <property type="term" value="C:nucleus"/>
    <property type="evidence" value="ECO:0007669"/>
    <property type="project" value="TreeGrafter"/>
</dbReference>